<proteinExistence type="predicted"/>
<evidence type="ECO:0000313" key="1">
    <source>
        <dbReference type="EMBL" id="JAA87800.1"/>
    </source>
</evidence>
<dbReference type="EMBL" id="GAIX01004760">
    <property type="protein sequence ID" value="JAA87800.1"/>
    <property type="molecule type" value="Transcribed_RNA"/>
</dbReference>
<accession>S4PJY9</accession>
<dbReference type="AlphaFoldDB" id="S4PJY9"/>
<reference evidence="1" key="2">
    <citation type="submission" date="2013-05" db="EMBL/GenBank/DDBJ databases">
        <authorList>
            <person name="Carter J.-M."/>
            <person name="Baker S.C."/>
            <person name="Pink R."/>
            <person name="Carter D.R.F."/>
            <person name="Collins A."/>
            <person name="Tomlin J."/>
            <person name="Gibbs M."/>
            <person name="Breuker C.J."/>
        </authorList>
    </citation>
    <scope>NUCLEOTIDE SEQUENCE</scope>
    <source>
        <tissue evidence="1">Ovary</tissue>
    </source>
</reference>
<reference evidence="1" key="1">
    <citation type="journal article" date="2013" name="BMC Genomics">
        <title>Unscrambling butterfly oogenesis.</title>
        <authorList>
            <person name="Carter J.M."/>
            <person name="Baker S.C."/>
            <person name="Pink R."/>
            <person name="Carter D.R."/>
            <person name="Collins A."/>
            <person name="Tomlin J."/>
            <person name="Gibbs M."/>
            <person name="Breuker C.J."/>
        </authorList>
    </citation>
    <scope>NUCLEOTIDE SEQUENCE</scope>
    <source>
        <tissue evidence="1">Ovary</tissue>
    </source>
</reference>
<organism evidence="1">
    <name type="scientific">Pararge aegeria</name>
    <name type="common">speckled wood butterfly</name>
    <dbReference type="NCBI Taxonomy" id="116150"/>
    <lineage>
        <taxon>Eukaryota</taxon>
        <taxon>Metazoa</taxon>
        <taxon>Ecdysozoa</taxon>
        <taxon>Arthropoda</taxon>
        <taxon>Hexapoda</taxon>
        <taxon>Insecta</taxon>
        <taxon>Pterygota</taxon>
        <taxon>Neoptera</taxon>
        <taxon>Endopterygota</taxon>
        <taxon>Lepidoptera</taxon>
        <taxon>Glossata</taxon>
        <taxon>Ditrysia</taxon>
        <taxon>Papilionoidea</taxon>
        <taxon>Nymphalidae</taxon>
        <taxon>Satyrinae</taxon>
        <taxon>Satyrini</taxon>
        <taxon>Parargina</taxon>
        <taxon>Pararge</taxon>
    </lineage>
</organism>
<protein>
    <submittedName>
        <fullName evidence="1">Uncharacterized protein</fullName>
    </submittedName>
</protein>
<name>S4PJY9_9NEOP</name>
<sequence>MWCRTTTNSMNQRLCDKQMWFDVKYEFYISMRFRLSQSSLFVKVKWSYHLVHSGSDRSVDKLKLYNKVDKVHFTLMEYLHHFIRRYGVDLSYCVTNFVPQYLFKFSHMLHFSLTTIR</sequence>